<accession>A0A8I6S4Y6</accession>
<evidence type="ECO:0000256" key="1">
    <source>
        <dbReference type="SAM" id="MobiDB-lite"/>
    </source>
</evidence>
<dbReference type="GO" id="GO:0008080">
    <property type="term" value="F:N-acetyltransferase activity"/>
    <property type="evidence" value="ECO:0007669"/>
    <property type="project" value="TreeGrafter"/>
</dbReference>
<reference evidence="3" key="1">
    <citation type="submission" date="2022-01" db="UniProtKB">
        <authorList>
            <consortium name="EnsemblMetazoa"/>
        </authorList>
    </citation>
    <scope>IDENTIFICATION</scope>
</reference>
<dbReference type="Gene3D" id="3.40.630.30">
    <property type="match status" value="2"/>
</dbReference>
<dbReference type="OMA" id="AWSDIRI"/>
<proteinExistence type="predicted"/>
<feature type="domain" description="N-acetyltransferase" evidence="2">
    <location>
        <begin position="199"/>
        <end position="360"/>
    </location>
</feature>
<dbReference type="RefSeq" id="XP_014256878.1">
    <property type="nucleotide sequence ID" value="XM_014401392.2"/>
</dbReference>
<dbReference type="PANTHER" id="PTHR20905">
    <property type="entry name" value="N-ACETYLTRANSFERASE-RELATED"/>
    <property type="match status" value="1"/>
</dbReference>
<protein>
    <recommendedName>
        <fullName evidence="2">N-acetyltransferase domain-containing protein</fullName>
    </recommendedName>
</protein>
<dbReference type="AlphaFoldDB" id="A0A8I6S4Y6"/>
<dbReference type="EnsemblMetazoa" id="XM_014401392.2">
    <property type="protein sequence ID" value="XP_014256878.1"/>
    <property type="gene ID" value="LOC106670797"/>
</dbReference>
<sequence>MDEQDEGLEKAIMDTETVAFMARMKKPVVWCRLPFGVRIEELETSYYEEVVDLVKRHYIPDEPTFRSVKMSQDQASMDEFLSLCNVWIRDTCSLVAVEEGEKKAVGALIGRVCVLKDMNFEYSLIEEELVYAPPTETYHVSSIVLKKGRMSKSPVHKKRSSSKKTKRRQTSGVNGPRVKTGGKKKKGSNSRDNSMPFDPPVRRVNRFERPHDMIPMPKKKWAPVTVFYDEDMMYKTEPLRTVQTTKHFISKKFDIFKSLSKNKYYKIYMVVVHRDYRRKGIGKALLKCLFCMCRGYRIEVAAGIYPSFISQNMSFKLGGRIGYEMAYEDYAPFAGVPEPDSSLALMYHLIPAYENGKYVEKARERQPVLRRKHPQ</sequence>
<evidence type="ECO:0000313" key="3">
    <source>
        <dbReference type="EnsemblMetazoa" id="XP_014256878.1"/>
    </source>
</evidence>
<evidence type="ECO:0000259" key="2">
    <source>
        <dbReference type="PROSITE" id="PS51186"/>
    </source>
</evidence>
<dbReference type="KEGG" id="clec:106670797"/>
<feature type="compositionally biased region" description="Basic residues" evidence="1">
    <location>
        <begin position="149"/>
        <end position="169"/>
    </location>
</feature>
<dbReference type="InterPro" id="IPR016181">
    <property type="entry name" value="Acyl_CoA_acyltransferase"/>
</dbReference>
<dbReference type="OrthoDB" id="6576642at2759"/>
<name>A0A8I6S4Y6_CIMLE</name>
<dbReference type="CDD" id="cd04301">
    <property type="entry name" value="NAT_SF"/>
    <property type="match status" value="1"/>
</dbReference>
<keyword evidence="4" id="KW-1185">Reference proteome</keyword>
<evidence type="ECO:0000313" key="4">
    <source>
        <dbReference type="Proteomes" id="UP000494040"/>
    </source>
</evidence>
<feature type="region of interest" description="Disordered" evidence="1">
    <location>
        <begin position="149"/>
        <end position="202"/>
    </location>
</feature>
<organism evidence="3 4">
    <name type="scientific">Cimex lectularius</name>
    <name type="common">Bed bug</name>
    <name type="synonym">Acanthia lectularia</name>
    <dbReference type="NCBI Taxonomy" id="79782"/>
    <lineage>
        <taxon>Eukaryota</taxon>
        <taxon>Metazoa</taxon>
        <taxon>Ecdysozoa</taxon>
        <taxon>Arthropoda</taxon>
        <taxon>Hexapoda</taxon>
        <taxon>Insecta</taxon>
        <taxon>Pterygota</taxon>
        <taxon>Neoptera</taxon>
        <taxon>Paraneoptera</taxon>
        <taxon>Hemiptera</taxon>
        <taxon>Heteroptera</taxon>
        <taxon>Panheteroptera</taxon>
        <taxon>Cimicomorpha</taxon>
        <taxon>Cimicidae</taxon>
        <taxon>Cimex</taxon>
    </lineage>
</organism>
<dbReference type="PROSITE" id="PS51186">
    <property type="entry name" value="GNAT"/>
    <property type="match status" value="1"/>
</dbReference>
<dbReference type="EnsemblMetazoa" id="XM_014401393.2">
    <property type="protein sequence ID" value="XP_014256879.1"/>
    <property type="gene ID" value="LOC106670797"/>
</dbReference>
<dbReference type="GeneID" id="106670797"/>
<dbReference type="InterPro" id="IPR000182">
    <property type="entry name" value="GNAT_dom"/>
</dbReference>
<dbReference type="SUPFAM" id="SSF55729">
    <property type="entry name" value="Acyl-CoA N-acyltransferases (Nat)"/>
    <property type="match status" value="1"/>
</dbReference>
<dbReference type="PANTHER" id="PTHR20905:SF28">
    <property type="entry name" value="GH28833P-RELATED"/>
    <property type="match status" value="1"/>
</dbReference>
<dbReference type="RefSeq" id="XP_014256879.1">
    <property type="nucleotide sequence ID" value="XM_014401393.2"/>
</dbReference>
<dbReference type="Proteomes" id="UP000494040">
    <property type="component" value="Unassembled WGS sequence"/>
</dbReference>
<dbReference type="Pfam" id="PF00583">
    <property type="entry name" value="Acetyltransf_1"/>
    <property type="match status" value="1"/>
</dbReference>